<sequence>MSMRNRGRALSNLRRVGLEIFEREGRVRDSIDSMDLEELSIITAHVFALMRLVRFVLYERCVVCLSLYLCSGDLDYTANGLGFS</sequence>
<keyword evidence="2" id="KW-1185">Reference proteome</keyword>
<reference evidence="2" key="2">
    <citation type="submission" date="2015-01" db="EMBL/GenBank/DDBJ databases">
        <title>Evolutionary Origins and Diversification of the Mycorrhizal Mutualists.</title>
        <authorList>
            <consortium name="DOE Joint Genome Institute"/>
            <consortium name="Mycorrhizal Genomics Consortium"/>
            <person name="Kohler A."/>
            <person name="Kuo A."/>
            <person name="Nagy L.G."/>
            <person name="Floudas D."/>
            <person name="Copeland A."/>
            <person name="Barry K.W."/>
            <person name="Cichocki N."/>
            <person name="Veneault-Fourrey C."/>
            <person name="LaButti K."/>
            <person name="Lindquist E.A."/>
            <person name="Lipzen A."/>
            <person name="Lundell T."/>
            <person name="Morin E."/>
            <person name="Murat C."/>
            <person name="Riley R."/>
            <person name="Ohm R."/>
            <person name="Sun H."/>
            <person name="Tunlid A."/>
            <person name="Henrissat B."/>
            <person name="Grigoriev I.V."/>
            <person name="Hibbett D.S."/>
            <person name="Martin F."/>
        </authorList>
    </citation>
    <scope>NUCLEOTIDE SEQUENCE [LARGE SCALE GENOMIC DNA]</scope>
    <source>
        <strain evidence="2">MUT 4182</strain>
    </source>
</reference>
<proteinExistence type="predicted"/>
<name>A0A0C3KGV6_9AGAM</name>
<gene>
    <name evidence="1" type="ORF">M407DRAFT_245704</name>
</gene>
<reference evidence="1 2" key="1">
    <citation type="submission" date="2014-04" db="EMBL/GenBank/DDBJ databases">
        <authorList>
            <consortium name="DOE Joint Genome Institute"/>
            <person name="Kuo A."/>
            <person name="Girlanda M."/>
            <person name="Perotto S."/>
            <person name="Kohler A."/>
            <person name="Nagy L.G."/>
            <person name="Floudas D."/>
            <person name="Copeland A."/>
            <person name="Barry K.W."/>
            <person name="Cichocki N."/>
            <person name="Veneault-Fourrey C."/>
            <person name="LaButti K."/>
            <person name="Lindquist E.A."/>
            <person name="Lipzen A."/>
            <person name="Lundell T."/>
            <person name="Morin E."/>
            <person name="Murat C."/>
            <person name="Sun H."/>
            <person name="Tunlid A."/>
            <person name="Henrissat B."/>
            <person name="Grigoriev I.V."/>
            <person name="Hibbett D.S."/>
            <person name="Martin F."/>
            <person name="Nordberg H.P."/>
            <person name="Cantor M.N."/>
            <person name="Hua S.X."/>
        </authorList>
    </citation>
    <scope>NUCLEOTIDE SEQUENCE [LARGE SCALE GENOMIC DNA]</scope>
    <source>
        <strain evidence="1 2">MUT 4182</strain>
    </source>
</reference>
<dbReference type="AlphaFoldDB" id="A0A0C3KGV6"/>
<evidence type="ECO:0000313" key="1">
    <source>
        <dbReference type="EMBL" id="KIO20743.1"/>
    </source>
</evidence>
<accession>A0A0C3KGV6</accession>
<evidence type="ECO:0000313" key="2">
    <source>
        <dbReference type="Proteomes" id="UP000054248"/>
    </source>
</evidence>
<dbReference type="EMBL" id="KN823163">
    <property type="protein sequence ID" value="KIO20743.1"/>
    <property type="molecule type" value="Genomic_DNA"/>
</dbReference>
<dbReference type="OrthoDB" id="3261711at2759"/>
<organism evidence="1 2">
    <name type="scientific">Tulasnella calospora MUT 4182</name>
    <dbReference type="NCBI Taxonomy" id="1051891"/>
    <lineage>
        <taxon>Eukaryota</taxon>
        <taxon>Fungi</taxon>
        <taxon>Dikarya</taxon>
        <taxon>Basidiomycota</taxon>
        <taxon>Agaricomycotina</taxon>
        <taxon>Agaricomycetes</taxon>
        <taxon>Cantharellales</taxon>
        <taxon>Tulasnellaceae</taxon>
        <taxon>Tulasnella</taxon>
    </lineage>
</organism>
<dbReference type="Proteomes" id="UP000054248">
    <property type="component" value="Unassembled WGS sequence"/>
</dbReference>
<protein>
    <submittedName>
        <fullName evidence="1">Uncharacterized protein</fullName>
    </submittedName>
</protein>
<dbReference type="HOGENOM" id="CLU_2529125_0_0_1"/>